<reference evidence="2 3" key="1">
    <citation type="submission" date="2024-08" db="EMBL/GenBank/DDBJ databases">
        <title>Gnathostoma spinigerum genome.</title>
        <authorList>
            <person name="Gonzalez-Bertolin B."/>
            <person name="Monzon S."/>
            <person name="Zaballos A."/>
            <person name="Jimenez P."/>
            <person name="Dekumyoy P."/>
            <person name="Varona S."/>
            <person name="Cuesta I."/>
            <person name="Sumanam S."/>
            <person name="Adisakwattana P."/>
            <person name="Gasser R.B."/>
            <person name="Hernandez-Gonzalez A."/>
            <person name="Young N.D."/>
            <person name="Perteguer M.J."/>
        </authorList>
    </citation>
    <scope>NUCLEOTIDE SEQUENCE [LARGE SCALE GENOMIC DNA]</scope>
    <source>
        <strain evidence="2">AL3</strain>
        <tissue evidence="2">Liver</tissue>
    </source>
</reference>
<sequence>MSNPQLESDFVHSNEHNIPKRNVMNHEKKNTNPQMNSPAEKANRNLSVRRSEIGNAPYMVVRPISLRITQYYATIWTVYNITESMRGGISMMVNQMSRSATMQRKTRDAL</sequence>
<accession>A0ABD6EG07</accession>
<dbReference type="EMBL" id="JBGFUD010001436">
    <property type="protein sequence ID" value="MFH4976279.1"/>
    <property type="molecule type" value="Genomic_DNA"/>
</dbReference>
<protein>
    <submittedName>
        <fullName evidence="2">Uncharacterized protein</fullName>
    </submittedName>
</protein>
<dbReference type="AlphaFoldDB" id="A0ABD6EG07"/>
<gene>
    <name evidence="2" type="ORF">AB6A40_002988</name>
</gene>
<name>A0ABD6EG07_9BILA</name>
<feature type="compositionally biased region" description="Basic and acidic residues" evidence="1">
    <location>
        <begin position="9"/>
        <end position="30"/>
    </location>
</feature>
<dbReference type="Proteomes" id="UP001608902">
    <property type="component" value="Unassembled WGS sequence"/>
</dbReference>
<evidence type="ECO:0000313" key="2">
    <source>
        <dbReference type="EMBL" id="MFH4976279.1"/>
    </source>
</evidence>
<comment type="caution">
    <text evidence="2">The sequence shown here is derived from an EMBL/GenBank/DDBJ whole genome shotgun (WGS) entry which is preliminary data.</text>
</comment>
<keyword evidence="3" id="KW-1185">Reference proteome</keyword>
<feature type="region of interest" description="Disordered" evidence="1">
    <location>
        <begin position="1"/>
        <end position="48"/>
    </location>
</feature>
<organism evidence="2 3">
    <name type="scientific">Gnathostoma spinigerum</name>
    <dbReference type="NCBI Taxonomy" id="75299"/>
    <lineage>
        <taxon>Eukaryota</taxon>
        <taxon>Metazoa</taxon>
        <taxon>Ecdysozoa</taxon>
        <taxon>Nematoda</taxon>
        <taxon>Chromadorea</taxon>
        <taxon>Rhabditida</taxon>
        <taxon>Spirurina</taxon>
        <taxon>Gnathostomatomorpha</taxon>
        <taxon>Gnathostomatoidea</taxon>
        <taxon>Gnathostomatidae</taxon>
        <taxon>Gnathostoma</taxon>
    </lineage>
</organism>
<proteinExistence type="predicted"/>
<evidence type="ECO:0000313" key="3">
    <source>
        <dbReference type="Proteomes" id="UP001608902"/>
    </source>
</evidence>
<evidence type="ECO:0000256" key="1">
    <source>
        <dbReference type="SAM" id="MobiDB-lite"/>
    </source>
</evidence>